<keyword evidence="1 2" id="KW-0238">DNA-binding</keyword>
<dbReference type="InterPro" id="IPR036390">
    <property type="entry name" value="WH_DNA-bd_sf"/>
</dbReference>
<keyword evidence="3" id="KW-1185">Reference proteome</keyword>
<protein>
    <submittedName>
        <fullName evidence="2">DNA-binding protein</fullName>
    </submittedName>
</protein>
<evidence type="ECO:0000313" key="2">
    <source>
        <dbReference type="EMBL" id="GGB97637.1"/>
    </source>
</evidence>
<reference evidence="2" key="2">
    <citation type="submission" date="2020-09" db="EMBL/GenBank/DDBJ databases">
        <authorList>
            <person name="Sun Q."/>
            <person name="Sedlacek I."/>
        </authorList>
    </citation>
    <scope>NUCLEOTIDE SEQUENCE</scope>
    <source>
        <strain evidence="2">CCM 7086</strain>
    </source>
</reference>
<dbReference type="RefSeq" id="WP_188394458.1">
    <property type="nucleotide sequence ID" value="NZ_BMCG01000001.1"/>
</dbReference>
<dbReference type="NCBIfam" id="TIGR00738">
    <property type="entry name" value="rrf2_super"/>
    <property type="match status" value="1"/>
</dbReference>
<comment type="caution">
    <text evidence="2">The sequence shown here is derived from an EMBL/GenBank/DDBJ whole genome shotgun (WGS) entry which is preliminary data.</text>
</comment>
<dbReference type="GO" id="GO:0003700">
    <property type="term" value="F:DNA-binding transcription factor activity"/>
    <property type="evidence" value="ECO:0007669"/>
    <property type="project" value="TreeGrafter"/>
</dbReference>
<name>A0A8J2XXA8_9BURK</name>
<dbReference type="Gene3D" id="1.10.10.10">
    <property type="entry name" value="Winged helix-like DNA-binding domain superfamily/Winged helix DNA-binding domain"/>
    <property type="match status" value="1"/>
</dbReference>
<organism evidence="2 3">
    <name type="scientific">Oxalicibacterium flavum</name>
    <dbReference type="NCBI Taxonomy" id="179467"/>
    <lineage>
        <taxon>Bacteria</taxon>
        <taxon>Pseudomonadati</taxon>
        <taxon>Pseudomonadota</taxon>
        <taxon>Betaproteobacteria</taxon>
        <taxon>Burkholderiales</taxon>
        <taxon>Oxalobacteraceae</taxon>
        <taxon>Oxalicibacterium</taxon>
    </lineage>
</organism>
<accession>A0A8J2XXA8</accession>
<sequence>MRLTRFSDIGLRVLMYLAKEPRASSVTVAEVAQQFDVPHNHLVKVVGALAKMGWIDAMRGRNGGIRIAIDPASLKIGSVLRVLEGDDEVVDCEGIGCRLSGDCRLRHVLREGVEAFYRAMDSYTLAEVVAGNTGEHIVRMHKRFLADRAVAA</sequence>
<dbReference type="Proteomes" id="UP000620266">
    <property type="component" value="Unassembled WGS sequence"/>
</dbReference>
<dbReference type="PROSITE" id="PS51197">
    <property type="entry name" value="HTH_RRF2_2"/>
    <property type="match status" value="1"/>
</dbReference>
<dbReference type="SUPFAM" id="SSF46785">
    <property type="entry name" value="Winged helix' DNA-binding domain"/>
    <property type="match status" value="1"/>
</dbReference>
<evidence type="ECO:0000256" key="1">
    <source>
        <dbReference type="ARBA" id="ARBA00023125"/>
    </source>
</evidence>
<proteinExistence type="predicted"/>
<dbReference type="PANTHER" id="PTHR33221:SF4">
    <property type="entry name" value="HTH-TYPE TRANSCRIPTIONAL REPRESSOR NSRR"/>
    <property type="match status" value="1"/>
</dbReference>
<evidence type="ECO:0000313" key="3">
    <source>
        <dbReference type="Proteomes" id="UP000620266"/>
    </source>
</evidence>
<dbReference type="GO" id="GO:0005829">
    <property type="term" value="C:cytosol"/>
    <property type="evidence" value="ECO:0007669"/>
    <property type="project" value="TreeGrafter"/>
</dbReference>
<dbReference type="AlphaFoldDB" id="A0A8J2XXA8"/>
<dbReference type="PANTHER" id="PTHR33221">
    <property type="entry name" value="WINGED HELIX-TURN-HELIX TRANSCRIPTIONAL REGULATOR, RRF2 FAMILY"/>
    <property type="match status" value="1"/>
</dbReference>
<dbReference type="InterPro" id="IPR036388">
    <property type="entry name" value="WH-like_DNA-bd_sf"/>
</dbReference>
<reference evidence="2" key="1">
    <citation type="journal article" date="2014" name="Int. J. Syst. Evol. Microbiol.">
        <title>Complete genome sequence of Corynebacterium casei LMG S-19264T (=DSM 44701T), isolated from a smear-ripened cheese.</title>
        <authorList>
            <consortium name="US DOE Joint Genome Institute (JGI-PGF)"/>
            <person name="Walter F."/>
            <person name="Albersmeier A."/>
            <person name="Kalinowski J."/>
            <person name="Ruckert C."/>
        </authorList>
    </citation>
    <scope>NUCLEOTIDE SEQUENCE</scope>
    <source>
        <strain evidence="2">CCM 7086</strain>
    </source>
</reference>
<dbReference type="EMBL" id="BMCG01000001">
    <property type="protein sequence ID" value="GGB97637.1"/>
    <property type="molecule type" value="Genomic_DNA"/>
</dbReference>
<dbReference type="InterPro" id="IPR000944">
    <property type="entry name" value="Tscrpt_reg_Rrf2"/>
</dbReference>
<dbReference type="GO" id="GO:0003677">
    <property type="term" value="F:DNA binding"/>
    <property type="evidence" value="ECO:0007669"/>
    <property type="project" value="UniProtKB-KW"/>
</dbReference>
<gene>
    <name evidence="2" type="ORF">GCM10007205_03640</name>
</gene>
<dbReference type="Pfam" id="PF02082">
    <property type="entry name" value="Rrf2"/>
    <property type="match status" value="1"/>
</dbReference>